<dbReference type="SMART" id="SM00367">
    <property type="entry name" value="LRR_CC"/>
    <property type="match status" value="5"/>
</dbReference>
<keyword evidence="3" id="KW-1185">Reference proteome</keyword>
<dbReference type="InterPro" id="IPR057207">
    <property type="entry name" value="FBXL15_LRR"/>
</dbReference>
<gene>
    <name evidence="2" type="ORF">CAUJ_LOCUS11193</name>
</gene>
<dbReference type="AlphaFoldDB" id="A0A8S1HHP3"/>
<evidence type="ECO:0000313" key="3">
    <source>
        <dbReference type="Proteomes" id="UP000835052"/>
    </source>
</evidence>
<dbReference type="Proteomes" id="UP000835052">
    <property type="component" value="Unassembled WGS sequence"/>
</dbReference>
<dbReference type="InterPro" id="IPR006553">
    <property type="entry name" value="Leu-rich_rpt_Cys-con_subtyp"/>
</dbReference>
<comment type="caution">
    <text evidence="2">The sequence shown here is derived from an EMBL/GenBank/DDBJ whole genome shotgun (WGS) entry which is preliminary data.</text>
</comment>
<protein>
    <recommendedName>
        <fullName evidence="1">F-box/LRR-repeat protein 15-like leucin rich repeat domain-containing protein</fullName>
    </recommendedName>
</protein>
<dbReference type="Gene3D" id="3.80.10.10">
    <property type="entry name" value="Ribonuclease Inhibitor"/>
    <property type="match status" value="2"/>
</dbReference>
<name>A0A8S1HHP3_9PELO</name>
<accession>A0A8S1HHP3</accession>
<dbReference type="InterPro" id="IPR032675">
    <property type="entry name" value="LRR_dom_sf"/>
</dbReference>
<dbReference type="Pfam" id="PF13516">
    <property type="entry name" value="LRR_6"/>
    <property type="match status" value="1"/>
</dbReference>
<dbReference type="GO" id="GO:0019005">
    <property type="term" value="C:SCF ubiquitin ligase complex"/>
    <property type="evidence" value="ECO:0007669"/>
    <property type="project" value="TreeGrafter"/>
</dbReference>
<reference evidence="2" key="1">
    <citation type="submission" date="2020-10" db="EMBL/GenBank/DDBJ databases">
        <authorList>
            <person name="Kikuchi T."/>
        </authorList>
    </citation>
    <scope>NUCLEOTIDE SEQUENCE</scope>
    <source>
        <strain evidence="2">NKZ352</strain>
    </source>
</reference>
<proteinExistence type="predicted"/>
<dbReference type="PANTHER" id="PTHR13318">
    <property type="entry name" value="PARTNER OF PAIRED, ISOFORM B-RELATED"/>
    <property type="match status" value="1"/>
</dbReference>
<organism evidence="2 3">
    <name type="scientific">Caenorhabditis auriculariae</name>
    <dbReference type="NCBI Taxonomy" id="2777116"/>
    <lineage>
        <taxon>Eukaryota</taxon>
        <taxon>Metazoa</taxon>
        <taxon>Ecdysozoa</taxon>
        <taxon>Nematoda</taxon>
        <taxon>Chromadorea</taxon>
        <taxon>Rhabditida</taxon>
        <taxon>Rhabditina</taxon>
        <taxon>Rhabditomorpha</taxon>
        <taxon>Rhabditoidea</taxon>
        <taxon>Rhabditidae</taxon>
        <taxon>Peloderinae</taxon>
        <taxon>Caenorhabditis</taxon>
    </lineage>
</organism>
<dbReference type="PANTHER" id="PTHR13318:SF246">
    <property type="entry name" value="F-BOX DOMAIN-CONTAINING PROTEIN"/>
    <property type="match status" value="1"/>
</dbReference>
<dbReference type="InterPro" id="IPR001611">
    <property type="entry name" value="Leu-rich_rpt"/>
</dbReference>
<evidence type="ECO:0000259" key="1">
    <source>
        <dbReference type="Pfam" id="PF25372"/>
    </source>
</evidence>
<feature type="domain" description="F-box/LRR-repeat protein 15-like leucin rich repeat" evidence="1">
    <location>
        <begin position="77"/>
        <end position="193"/>
    </location>
</feature>
<dbReference type="Pfam" id="PF25372">
    <property type="entry name" value="DUF7885"/>
    <property type="match status" value="1"/>
</dbReference>
<evidence type="ECO:0000313" key="2">
    <source>
        <dbReference type="EMBL" id="CAD6195274.1"/>
    </source>
</evidence>
<dbReference type="OrthoDB" id="27842at2759"/>
<dbReference type="SUPFAM" id="SSF52047">
    <property type="entry name" value="RNI-like"/>
    <property type="match status" value="1"/>
</dbReference>
<sequence length="644" mass="71056">MVKSLVNLCLAAICQHELNDDLVMMPVECKQRLLEFFSSHDQLSASDCSSLVSSPTFGCNIPLLTFYLSTELTDEILCALTAKNKRVEKITLVDCPNVSDKGARAMTSGQRELSQLELRAMNQLSDAALDEVFSPCLVSVDLSGCGRITSHGIRRLVSRNPSIRCLYLNHCRSLDDQALYDIAHFVGSRLHILEVDFPTSLSDPAAALQHLSSQCPNLSQLSLARFFHDNLEDGPTETPQYIIDGINLREVDLYGNYFSHLPQLPQTVHSIRLSVSGDEDAQQLVASLLDQPCLSSINLLVTVREANITAVDNANALICAIVPLLGTKITKLQISVPRLFDEALTFVTEGLPNMTHLALEVNHLNTNILQKYFAGGTKSSASNLRSLKICRMRMTYRVLFAIARGARNLSDLETSHMYSVDDRFLCLLGGNCRSLKSINLNGCRYISDKGLAVLARRCPLQEVRIRGTSCTDKSIYILAQFCPDLEWISYADYSGRPKFSDAALQCLRDSCIQRDVYNIQARSSVRRGAATSNSANLSRKGATVAPAVRRIFTTSRCCSTTRVHSSFFCVLLPQIRITAQRPKPLFNATNTCGTLQEPNGNGPLLTDGPYPRGNARGHRNPLICRLSASADLPPPERTSAVFYL</sequence>
<dbReference type="EMBL" id="CAJGYM010000053">
    <property type="protein sequence ID" value="CAD6195274.1"/>
    <property type="molecule type" value="Genomic_DNA"/>
</dbReference>
<dbReference type="GO" id="GO:0031146">
    <property type="term" value="P:SCF-dependent proteasomal ubiquitin-dependent protein catabolic process"/>
    <property type="evidence" value="ECO:0007669"/>
    <property type="project" value="TreeGrafter"/>
</dbReference>